<keyword evidence="3" id="KW-1185">Reference proteome</keyword>
<dbReference type="EMBL" id="BTGU01000156">
    <property type="protein sequence ID" value="GMN63698.1"/>
    <property type="molecule type" value="Genomic_DNA"/>
</dbReference>
<feature type="compositionally biased region" description="Basic and acidic residues" evidence="1">
    <location>
        <begin position="52"/>
        <end position="66"/>
    </location>
</feature>
<feature type="compositionally biased region" description="Basic residues" evidence="1">
    <location>
        <begin position="67"/>
        <end position="76"/>
    </location>
</feature>
<accession>A0AA88DXT7</accession>
<feature type="region of interest" description="Disordered" evidence="1">
    <location>
        <begin position="193"/>
        <end position="235"/>
    </location>
</feature>
<feature type="compositionally biased region" description="Polar residues" evidence="1">
    <location>
        <begin position="84"/>
        <end position="108"/>
    </location>
</feature>
<gene>
    <name evidence="2" type="ORF">TIFTF001_032769</name>
</gene>
<feature type="compositionally biased region" description="Polar residues" evidence="1">
    <location>
        <begin position="207"/>
        <end position="227"/>
    </location>
</feature>
<evidence type="ECO:0000256" key="1">
    <source>
        <dbReference type="SAM" id="MobiDB-lite"/>
    </source>
</evidence>
<feature type="region of interest" description="Disordered" evidence="1">
    <location>
        <begin position="41"/>
        <end position="108"/>
    </location>
</feature>
<feature type="compositionally biased region" description="Basic and acidic residues" evidence="1">
    <location>
        <begin position="193"/>
        <end position="205"/>
    </location>
</feature>
<dbReference type="AlphaFoldDB" id="A0AA88DXT7"/>
<proteinExistence type="predicted"/>
<organism evidence="2 3">
    <name type="scientific">Ficus carica</name>
    <name type="common">Common fig</name>
    <dbReference type="NCBI Taxonomy" id="3494"/>
    <lineage>
        <taxon>Eukaryota</taxon>
        <taxon>Viridiplantae</taxon>
        <taxon>Streptophyta</taxon>
        <taxon>Embryophyta</taxon>
        <taxon>Tracheophyta</taxon>
        <taxon>Spermatophyta</taxon>
        <taxon>Magnoliopsida</taxon>
        <taxon>eudicotyledons</taxon>
        <taxon>Gunneridae</taxon>
        <taxon>Pentapetalae</taxon>
        <taxon>rosids</taxon>
        <taxon>fabids</taxon>
        <taxon>Rosales</taxon>
        <taxon>Moraceae</taxon>
        <taxon>Ficeae</taxon>
        <taxon>Ficus</taxon>
    </lineage>
</organism>
<reference evidence="2" key="1">
    <citation type="submission" date="2023-07" db="EMBL/GenBank/DDBJ databases">
        <title>draft genome sequence of fig (Ficus carica).</title>
        <authorList>
            <person name="Takahashi T."/>
            <person name="Nishimura K."/>
        </authorList>
    </citation>
    <scope>NUCLEOTIDE SEQUENCE</scope>
</reference>
<name>A0AA88DXT7_FICCA</name>
<comment type="caution">
    <text evidence="2">The sequence shown here is derived from an EMBL/GenBank/DDBJ whole genome shotgun (WGS) entry which is preliminary data.</text>
</comment>
<protein>
    <submittedName>
        <fullName evidence="2">Uncharacterized protein</fullName>
    </submittedName>
</protein>
<sequence>MISFDIPADFPTNGVNLDKLSWPGDKRTLISQNPREYSFNQRLKGWKVKRKQRDDGRYDKRSEERKRPRSWKKAKKPPPVNPNLQNSGNRPEETSTLGTIPTASTNVSVDDPVKNYWQVHKEYGENSLAVAHNNFVNDTQDEIAVEFEERLRMAKDKLQTKKRRRTENSNEREIRRTKIPKRTRSEGIVIPMEADHDGRGQEMRSEPNLNSAKTEKMTASSSKIPKQTRSEGIVM</sequence>
<evidence type="ECO:0000313" key="3">
    <source>
        <dbReference type="Proteomes" id="UP001187192"/>
    </source>
</evidence>
<dbReference type="Proteomes" id="UP001187192">
    <property type="component" value="Unassembled WGS sequence"/>
</dbReference>
<feature type="region of interest" description="Disordered" evidence="1">
    <location>
        <begin position="1"/>
        <end position="25"/>
    </location>
</feature>
<evidence type="ECO:0000313" key="2">
    <source>
        <dbReference type="EMBL" id="GMN63698.1"/>
    </source>
</evidence>